<dbReference type="Gene3D" id="3.10.100.10">
    <property type="entry name" value="Mannose-Binding Protein A, subunit A"/>
    <property type="match status" value="1"/>
</dbReference>
<dbReference type="InterPro" id="IPR016186">
    <property type="entry name" value="C-type_lectin-like/link_sf"/>
</dbReference>
<dbReference type="GeneTree" id="ENSGT00940000177112"/>
<dbReference type="PROSITE" id="PS50041">
    <property type="entry name" value="C_TYPE_LECTIN_2"/>
    <property type="match status" value="1"/>
</dbReference>
<dbReference type="Pfam" id="PF00059">
    <property type="entry name" value="Lectin_C"/>
    <property type="match status" value="1"/>
</dbReference>
<keyword evidence="3" id="KW-1185">Reference proteome</keyword>
<sequence>LDNEMFVRFCATGLCFISLNASQYQFVLVPTPKTWYDAQKYCRTNCLDLATIHDMEEMNKVSQLIEDEYKETVWFGLQGGKTGSWHWSLTGKAFYKEGEDGLLPSDSKYNCGYYKNQMLYTLACHELLPFICFDGKS</sequence>
<name>A0A3Q2QGE8_FUNHE</name>
<dbReference type="InterPro" id="IPR016187">
    <property type="entry name" value="CTDL_fold"/>
</dbReference>
<organism evidence="2 3">
    <name type="scientific">Fundulus heteroclitus</name>
    <name type="common">Killifish</name>
    <name type="synonym">Mummichog</name>
    <dbReference type="NCBI Taxonomy" id="8078"/>
    <lineage>
        <taxon>Eukaryota</taxon>
        <taxon>Metazoa</taxon>
        <taxon>Chordata</taxon>
        <taxon>Craniata</taxon>
        <taxon>Vertebrata</taxon>
        <taxon>Euteleostomi</taxon>
        <taxon>Actinopterygii</taxon>
        <taxon>Neopterygii</taxon>
        <taxon>Teleostei</taxon>
        <taxon>Neoteleostei</taxon>
        <taxon>Acanthomorphata</taxon>
        <taxon>Ovalentaria</taxon>
        <taxon>Atherinomorphae</taxon>
        <taxon>Cyprinodontiformes</taxon>
        <taxon>Fundulidae</taxon>
        <taxon>Fundulus</taxon>
    </lineage>
</organism>
<dbReference type="PANTHER" id="PTHR45784:SF3">
    <property type="entry name" value="C-TYPE LECTIN DOMAIN FAMILY 4 MEMBER K-LIKE-RELATED"/>
    <property type="match status" value="1"/>
</dbReference>
<evidence type="ECO:0000259" key="1">
    <source>
        <dbReference type="PROSITE" id="PS50041"/>
    </source>
</evidence>
<protein>
    <recommendedName>
        <fullName evidence="1">C-type lectin domain-containing protein</fullName>
    </recommendedName>
</protein>
<evidence type="ECO:0000313" key="2">
    <source>
        <dbReference type="Ensembl" id="ENSFHEP00000026453.1"/>
    </source>
</evidence>
<reference evidence="2" key="2">
    <citation type="submission" date="2025-09" db="UniProtKB">
        <authorList>
            <consortium name="Ensembl"/>
        </authorList>
    </citation>
    <scope>IDENTIFICATION</scope>
</reference>
<dbReference type="Proteomes" id="UP000265000">
    <property type="component" value="Unplaced"/>
</dbReference>
<dbReference type="STRING" id="8078.ENSFHEP00000026453"/>
<proteinExistence type="predicted"/>
<accession>A0A3Q2QGE8</accession>
<evidence type="ECO:0000313" key="3">
    <source>
        <dbReference type="Proteomes" id="UP000265000"/>
    </source>
</evidence>
<dbReference type="PANTHER" id="PTHR45784">
    <property type="entry name" value="C-TYPE LECTIN DOMAIN FAMILY 20 MEMBER A-RELATED"/>
    <property type="match status" value="1"/>
</dbReference>
<dbReference type="SMART" id="SM00034">
    <property type="entry name" value="CLECT"/>
    <property type="match status" value="1"/>
</dbReference>
<dbReference type="AlphaFoldDB" id="A0A3Q2QGE8"/>
<dbReference type="SUPFAM" id="SSF56436">
    <property type="entry name" value="C-type lectin-like"/>
    <property type="match status" value="1"/>
</dbReference>
<feature type="domain" description="C-type lectin" evidence="1">
    <location>
        <begin position="19"/>
        <end position="133"/>
    </location>
</feature>
<dbReference type="Ensembl" id="ENSFHET00000002671.1">
    <property type="protein sequence ID" value="ENSFHEP00000026453.1"/>
    <property type="gene ID" value="ENSFHEG00000009308.1"/>
</dbReference>
<dbReference type="InterPro" id="IPR001304">
    <property type="entry name" value="C-type_lectin-like"/>
</dbReference>
<reference evidence="2" key="1">
    <citation type="submission" date="2025-08" db="UniProtKB">
        <authorList>
            <consortium name="Ensembl"/>
        </authorList>
    </citation>
    <scope>IDENTIFICATION</scope>
</reference>